<evidence type="ECO:0000256" key="1">
    <source>
        <dbReference type="ARBA" id="ARBA00012513"/>
    </source>
</evidence>
<dbReference type="GO" id="GO:1990625">
    <property type="term" value="P:negative regulation of cytoplasmic translational initiation in response to stress"/>
    <property type="evidence" value="ECO:0007669"/>
    <property type="project" value="TreeGrafter"/>
</dbReference>
<dbReference type="Pfam" id="PF13393">
    <property type="entry name" value="tRNA-synt_His"/>
    <property type="match status" value="1"/>
</dbReference>
<feature type="compositionally biased region" description="Polar residues" evidence="14">
    <location>
        <begin position="708"/>
        <end position="732"/>
    </location>
</feature>
<evidence type="ECO:0000256" key="14">
    <source>
        <dbReference type="SAM" id="MobiDB-lite"/>
    </source>
</evidence>
<dbReference type="GO" id="GO:0004694">
    <property type="term" value="F:eukaryotic translation initiation factor 2alpha kinase activity"/>
    <property type="evidence" value="ECO:0007669"/>
    <property type="project" value="InterPro"/>
</dbReference>
<dbReference type="SUPFAM" id="SSF55681">
    <property type="entry name" value="Class II aaRS and biotin synthetases"/>
    <property type="match status" value="1"/>
</dbReference>
<protein>
    <recommendedName>
        <fullName evidence="1">non-specific serine/threonine protein kinase</fullName>
        <ecNumber evidence="1">2.7.11.1</ecNumber>
    </recommendedName>
</protein>
<keyword evidence="5" id="KW-0418">Kinase</keyword>
<dbReference type="InterPro" id="IPR008271">
    <property type="entry name" value="Ser/Thr_kinase_AS"/>
</dbReference>
<evidence type="ECO:0000256" key="2">
    <source>
        <dbReference type="ARBA" id="ARBA00022527"/>
    </source>
</evidence>
<dbReference type="Gene3D" id="1.10.510.10">
    <property type="entry name" value="Transferase(Phosphotransferase) domain 1"/>
    <property type="match status" value="2"/>
</dbReference>
<dbReference type="Gene3D" id="3.30.930.10">
    <property type="entry name" value="Bira Bifunctional Protein, Domain 2"/>
    <property type="match status" value="1"/>
</dbReference>
<dbReference type="SMART" id="SM00220">
    <property type="entry name" value="S_TKc"/>
    <property type="match status" value="1"/>
</dbReference>
<evidence type="ECO:0000259" key="15">
    <source>
        <dbReference type="PROSITE" id="PS50011"/>
    </source>
</evidence>
<feature type="domain" description="Protein kinase" evidence="15">
    <location>
        <begin position="270"/>
        <end position="518"/>
    </location>
</feature>
<comment type="catalytic activity">
    <reaction evidence="9">
        <text>L-seryl-[protein] + ATP = O-phospho-L-seryl-[protein] + ADP + H(+)</text>
        <dbReference type="Rhea" id="RHEA:17989"/>
        <dbReference type="Rhea" id="RHEA-COMP:9863"/>
        <dbReference type="Rhea" id="RHEA-COMP:11604"/>
        <dbReference type="ChEBI" id="CHEBI:15378"/>
        <dbReference type="ChEBI" id="CHEBI:29999"/>
        <dbReference type="ChEBI" id="CHEBI:30616"/>
        <dbReference type="ChEBI" id="CHEBI:83421"/>
        <dbReference type="ChEBI" id="CHEBI:456216"/>
        <dbReference type="EC" id="2.7.11.1"/>
    </reaction>
</comment>
<feature type="active site" description="Proton acceptor" evidence="10">
    <location>
        <position position="791"/>
    </location>
</feature>
<dbReference type="InterPro" id="IPR011009">
    <property type="entry name" value="Kinase-like_dom_sf"/>
</dbReference>
<evidence type="ECO:0000256" key="8">
    <source>
        <dbReference type="ARBA" id="ARBA00047899"/>
    </source>
</evidence>
<comment type="similarity">
    <text evidence="7">Belongs to the protein kinase superfamily. Ser/Thr protein kinase family. GCN2 subfamily.</text>
</comment>
<evidence type="ECO:0000313" key="18">
    <source>
        <dbReference type="Proteomes" id="UP000549394"/>
    </source>
</evidence>
<dbReference type="PANTHER" id="PTHR11042">
    <property type="entry name" value="EUKARYOTIC TRANSLATION INITIATION FACTOR 2-ALPHA KINASE EIF2-ALPHA KINASE -RELATED"/>
    <property type="match status" value="1"/>
</dbReference>
<evidence type="ECO:0000256" key="13">
    <source>
        <dbReference type="SAM" id="Coils"/>
    </source>
</evidence>
<feature type="binding site" evidence="11 12">
    <location>
        <position position="570"/>
    </location>
    <ligand>
        <name>ATP</name>
        <dbReference type="ChEBI" id="CHEBI:30616"/>
    </ligand>
</feature>
<dbReference type="PANTHER" id="PTHR11042:SF136">
    <property type="entry name" value="EIF-2-ALPHA KINASE GCN2"/>
    <property type="match status" value="1"/>
</dbReference>
<dbReference type="Gene3D" id="3.30.200.20">
    <property type="entry name" value="Phosphorylase Kinase, domain 1"/>
    <property type="match status" value="1"/>
</dbReference>
<name>A0A7I8VDF3_9ANNE</name>
<dbReference type="InterPro" id="IPR045864">
    <property type="entry name" value="aa-tRNA-synth_II/BPL/LPL"/>
</dbReference>
<evidence type="ECO:0000256" key="3">
    <source>
        <dbReference type="ARBA" id="ARBA00022679"/>
    </source>
</evidence>
<keyword evidence="3" id="KW-0808">Transferase</keyword>
<keyword evidence="4 11" id="KW-0547">Nucleotide-binding</keyword>
<dbReference type="PROSITE" id="PS50908">
    <property type="entry name" value="RWD"/>
    <property type="match status" value="1"/>
</dbReference>
<evidence type="ECO:0000259" key="16">
    <source>
        <dbReference type="PROSITE" id="PS50908"/>
    </source>
</evidence>
<feature type="domain" description="RWD" evidence="16">
    <location>
        <begin position="10"/>
        <end position="123"/>
    </location>
</feature>
<evidence type="ECO:0000256" key="11">
    <source>
        <dbReference type="PIRSR" id="PIRSR000660-2"/>
    </source>
</evidence>
<dbReference type="PROSITE" id="PS00107">
    <property type="entry name" value="PROTEIN_KINASE_ATP"/>
    <property type="match status" value="1"/>
</dbReference>
<dbReference type="Pfam" id="PF00069">
    <property type="entry name" value="Pkinase"/>
    <property type="match status" value="3"/>
</dbReference>
<proteinExistence type="inferred from homology"/>
<dbReference type="Gene3D" id="3.10.110.10">
    <property type="entry name" value="Ubiquitin Conjugating Enzyme"/>
    <property type="match status" value="1"/>
</dbReference>
<evidence type="ECO:0000256" key="10">
    <source>
        <dbReference type="PIRSR" id="PIRSR000660-1"/>
    </source>
</evidence>
<comment type="catalytic activity">
    <reaction evidence="8">
        <text>L-threonyl-[protein] + ATP = O-phospho-L-threonyl-[protein] + ADP + H(+)</text>
        <dbReference type="Rhea" id="RHEA:46608"/>
        <dbReference type="Rhea" id="RHEA-COMP:11060"/>
        <dbReference type="Rhea" id="RHEA-COMP:11605"/>
        <dbReference type="ChEBI" id="CHEBI:15378"/>
        <dbReference type="ChEBI" id="CHEBI:30013"/>
        <dbReference type="ChEBI" id="CHEBI:30616"/>
        <dbReference type="ChEBI" id="CHEBI:61977"/>
        <dbReference type="ChEBI" id="CHEBI:456216"/>
        <dbReference type="EC" id="2.7.11.1"/>
    </reaction>
</comment>
<dbReference type="OrthoDB" id="6778822at2759"/>
<keyword evidence="2" id="KW-0723">Serine/threonine-protein kinase</keyword>
<dbReference type="InterPro" id="IPR006575">
    <property type="entry name" value="RWD_dom"/>
</dbReference>
<feature type="domain" description="Protein kinase" evidence="15">
    <location>
        <begin position="541"/>
        <end position="939"/>
    </location>
</feature>
<comment type="caution">
    <text evidence="17">The sequence shown here is derived from an EMBL/GenBank/DDBJ whole genome shotgun (WGS) entry which is preliminary data.</text>
</comment>
<feature type="compositionally biased region" description="Basic and acidic residues" evidence="14">
    <location>
        <begin position="171"/>
        <end position="180"/>
    </location>
</feature>
<dbReference type="InterPro" id="IPR016255">
    <property type="entry name" value="Gcn2"/>
</dbReference>
<dbReference type="InterPro" id="IPR050339">
    <property type="entry name" value="CC_SR_Kinase"/>
</dbReference>
<dbReference type="CDD" id="cd23823">
    <property type="entry name" value="RWD_GCN2"/>
    <property type="match status" value="1"/>
</dbReference>
<dbReference type="SUPFAM" id="SSF54495">
    <property type="entry name" value="UBC-like"/>
    <property type="match status" value="1"/>
</dbReference>
<evidence type="ECO:0000256" key="9">
    <source>
        <dbReference type="ARBA" id="ARBA00048679"/>
    </source>
</evidence>
<dbReference type="Proteomes" id="UP000549394">
    <property type="component" value="Unassembled WGS sequence"/>
</dbReference>
<dbReference type="PROSITE" id="PS50011">
    <property type="entry name" value="PROTEIN_KINASE_DOM"/>
    <property type="match status" value="2"/>
</dbReference>
<dbReference type="GO" id="GO:0005524">
    <property type="term" value="F:ATP binding"/>
    <property type="evidence" value="ECO:0007669"/>
    <property type="project" value="UniProtKB-UniRule"/>
</dbReference>
<dbReference type="GO" id="GO:0005829">
    <property type="term" value="C:cytosol"/>
    <property type="evidence" value="ECO:0007669"/>
    <property type="project" value="TreeGrafter"/>
</dbReference>
<feature type="region of interest" description="Disordered" evidence="14">
    <location>
        <begin position="703"/>
        <end position="733"/>
    </location>
</feature>
<dbReference type="GO" id="GO:0005634">
    <property type="term" value="C:nucleus"/>
    <property type="evidence" value="ECO:0007669"/>
    <property type="project" value="TreeGrafter"/>
</dbReference>
<dbReference type="EMBL" id="CAJFCJ010000005">
    <property type="protein sequence ID" value="CAD5114215.1"/>
    <property type="molecule type" value="Genomic_DNA"/>
</dbReference>
<dbReference type="CDD" id="cd14046">
    <property type="entry name" value="STKc_EIF2AK4_GCN2_rpt2"/>
    <property type="match status" value="1"/>
</dbReference>
<sequence>MSNNLESQELELKALQAMFEEDITDLRNDDPWKIKRPPDIKINLKPIASSSSKVYVSVEFHIKLSSSYPKDLPEILEISDNKGLSESSIKKLEKEIREKAEEKQGEEIMFELISLIQRYLQEVNVPPKKSFHDDMIERKAEESRERVREGIKLAQEKEILKKQEEDELQEAMERRMNEARQKRKEAKTYRFQNSRGSESDGSRSSSRPRRRSDTPDLENSPTEVRCVSFPMKKSAEIKVNLGQCLVRTDCHSTFLGFRLDSGKKAIINEWNFIWRIPKRKRKTVEEKEQDACVSKKINEKISVFEHEYNTVLKLQHPLLILYLSLLKTEEQGKITVNLLREDSYGINLKSLHLINNNPASIETIKIYVQQLTEVLAYLHSKSVIHGDLTPWCIWINDSGCLKLSDYSLKSSLDRTYAEFENDKIGSHFELLDVLPVVGKGKRADIYRLGITMLSVYTGCLQAKHNPDYPSNIPNNFKLFLDSCFSNKNITISHLGQHMFLNDSNDKEISGNNEKLEAVGESVIVTEKEIIPYVGFRLKQEFSVLDSLGKGGFGEVIKVQNKLDERFYAIKCIKLSKKNISVTRKMLQEVKLLSRFNHENVVRYFNSWKEEVIEEESENSSISTNTITSDNDDQFFVNRKKNEDSLLPSRLNFSASDHVIHTSSHSSWSRSVSNFDESDDEKEDFLSDLGQSFLFLPDNEKDDSIVFESPSNKENFNEPSKSNNPELDQVNSDDSPKTTVYLYIQMEYCDKSTLRTVIDEGLYMNEQRMWKMFREILEGLSHIHEKGMIHRDLKPANIFIDSNDHIKIGDFGLATMGILSTKEANQEADITEPNIPENSSMTGKVGTVFYVSPEVMENLGRYDQKVDMFSLGIIFFEMNYKPLKTAMERHKVITEVRNQRFPTNFEKNKPNSLIKILQGLLENDPIKRVSCKDLLQGDLVPVQTEKVEEIIKAAVEQSGGKSSRYILNTLFQQKVARVDDITYDLHIQHPSVSFCVLHQKTVDTLTNLFRKHSAVYLKTPLLVPRSETYQANCPQFLDCNGTCLCLPYDLRTSFARYVAKHSIFDIKRYYIGNVYRKCEDERAHPKELFEVAFDIVCNQAFTLTADSEILLLLLDVLREFEMCSRDKLTLTLSHSDLTRGLFNIFGIAEDKHLAILKLFSEIKNKITKNDINDIADTSLSERDVQRLKSCLQIEGESVQDFSSKLANEIRNRHSTNDQKMIKSALKHIEQVLEIKKATENYFQNIPSIRIGFLNSTSLAKFNGIMLQLSKSITKGKRFDTIAVGGRYDNLLKNVVLKQKMENVGAVGISFNFDRLKEVLGKHGENCAIYDVLISCISDLDKTSCLLFQLANNLRQLDFKVDIVFTSNLSPNDINELFRKNGVVHVISALPSKEDFDCKVRSFIMEKIIEKTVSVKTVPNYLSALRSKEKEDTSDPYQSYNKSSISGTLGYEYMPNFKSSNAPADYTVSYFSYIGDKLSHGMKKKHDHQITAQMSKILININPKAKCEVLVTDLDFSVIKTIAVYLDYVSDHKEQFHQSVTQVLEKHQRHRKYILDFCDEIYKARNKYQQPPVIVLFCINSDGSYYKLLI</sequence>
<accession>A0A7I8VDF3</accession>
<dbReference type="PROSITE" id="PS00108">
    <property type="entry name" value="PROTEIN_KINASE_ST"/>
    <property type="match status" value="1"/>
</dbReference>
<dbReference type="EC" id="2.7.11.1" evidence="1"/>
<dbReference type="PIRSF" id="PIRSF000660">
    <property type="entry name" value="Ser/Thr_PK_GCN2"/>
    <property type="match status" value="1"/>
</dbReference>
<dbReference type="SMART" id="SM00591">
    <property type="entry name" value="RWD"/>
    <property type="match status" value="1"/>
</dbReference>
<organism evidence="17 18">
    <name type="scientific">Dimorphilus gyrociliatus</name>
    <dbReference type="NCBI Taxonomy" id="2664684"/>
    <lineage>
        <taxon>Eukaryota</taxon>
        <taxon>Metazoa</taxon>
        <taxon>Spiralia</taxon>
        <taxon>Lophotrochozoa</taxon>
        <taxon>Annelida</taxon>
        <taxon>Polychaeta</taxon>
        <taxon>Polychaeta incertae sedis</taxon>
        <taxon>Dinophilidae</taxon>
        <taxon>Dimorphilus</taxon>
    </lineage>
</organism>
<dbReference type="GO" id="GO:0009893">
    <property type="term" value="P:positive regulation of metabolic process"/>
    <property type="evidence" value="ECO:0007669"/>
    <property type="project" value="UniProtKB-ARBA"/>
</dbReference>
<evidence type="ECO:0000256" key="7">
    <source>
        <dbReference type="ARBA" id="ARBA00037982"/>
    </source>
</evidence>
<feature type="binding site" evidence="11">
    <location>
        <begin position="547"/>
        <end position="555"/>
    </location>
    <ligand>
        <name>ATP</name>
        <dbReference type="ChEBI" id="CHEBI:30616"/>
    </ligand>
</feature>
<dbReference type="SUPFAM" id="SSF56112">
    <property type="entry name" value="Protein kinase-like (PK-like)"/>
    <property type="match status" value="2"/>
</dbReference>
<feature type="coiled-coil region" evidence="13">
    <location>
        <begin position="82"/>
        <end position="109"/>
    </location>
</feature>
<evidence type="ECO:0000313" key="17">
    <source>
        <dbReference type="EMBL" id="CAD5114215.1"/>
    </source>
</evidence>
<dbReference type="FunFam" id="3.10.110.10:FF:000050">
    <property type="entry name" value="eIF-2-alpha kinase GCN2"/>
    <property type="match status" value="1"/>
</dbReference>
<keyword evidence="13" id="KW-0175">Coiled coil</keyword>
<evidence type="ECO:0000256" key="4">
    <source>
        <dbReference type="ARBA" id="ARBA00022741"/>
    </source>
</evidence>
<dbReference type="GO" id="GO:0000077">
    <property type="term" value="P:DNA damage checkpoint signaling"/>
    <property type="evidence" value="ECO:0007669"/>
    <property type="project" value="InterPro"/>
</dbReference>
<reference evidence="17 18" key="1">
    <citation type="submission" date="2020-08" db="EMBL/GenBank/DDBJ databases">
        <authorList>
            <person name="Hejnol A."/>
        </authorList>
    </citation>
    <scope>NUCLEOTIDE SEQUENCE [LARGE SCALE GENOMIC DNA]</scope>
</reference>
<dbReference type="InterPro" id="IPR017441">
    <property type="entry name" value="Protein_kinase_ATP_BS"/>
</dbReference>
<dbReference type="InterPro" id="IPR016135">
    <property type="entry name" value="UBQ-conjugating_enzyme/RWD"/>
</dbReference>
<evidence type="ECO:0000256" key="5">
    <source>
        <dbReference type="ARBA" id="ARBA00022777"/>
    </source>
</evidence>
<dbReference type="InterPro" id="IPR041715">
    <property type="entry name" value="HisRS-like_core"/>
</dbReference>
<dbReference type="InterPro" id="IPR000719">
    <property type="entry name" value="Prot_kinase_dom"/>
</dbReference>
<evidence type="ECO:0000256" key="12">
    <source>
        <dbReference type="PROSITE-ProRule" id="PRU10141"/>
    </source>
</evidence>
<dbReference type="Pfam" id="PF05773">
    <property type="entry name" value="RWD"/>
    <property type="match status" value="1"/>
</dbReference>
<keyword evidence="18" id="KW-1185">Reference proteome</keyword>
<evidence type="ECO:0000256" key="6">
    <source>
        <dbReference type="ARBA" id="ARBA00022840"/>
    </source>
</evidence>
<gene>
    <name evidence="17" type="ORF">DGYR_LOCUS3084</name>
</gene>
<feature type="region of interest" description="Disordered" evidence="14">
    <location>
        <begin position="168"/>
        <end position="223"/>
    </location>
</feature>
<keyword evidence="6 11" id="KW-0067">ATP-binding</keyword>